<dbReference type="Pfam" id="PF00135">
    <property type="entry name" value="COesterase"/>
    <property type="match status" value="1"/>
</dbReference>
<organism evidence="11 12">
    <name type="scientific">Duganella phyllosphaerae</name>
    <dbReference type="NCBI Taxonomy" id="762836"/>
    <lineage>
        <taxon>Bacteria</taxon>
        <taxon>Pseudomonadati</taxon>
        <taxon>Pseudomonadota</taxon>
        <taxon>Betaproteobacteria</taxon>
        <taxon>Burkholderiales</taxon>
        <taxon>Oxalobacteraceae</taxon>
        <taxon>Telluria group</taxon>
        <taxon>Duganella</taxon>
    </lineage>
</organism>
<evidence type="ECO:0000256" key="7">
    <source>
        <dbReference type="SAM" id="MobiDB-lite"/>
    </source>
</evidence>
<dbReference type="GO" id="GO:0016787">
    <property type="term" value="F:hydrolase activity"/>
    <property type="evidence" value="ECO:0007669"/>
    <property type="project" value="UniProtKB-KW"/>
</dbReference>
<feature type="transmembrane region" description="Helical" evidence="8">
    <location>
        <begin position="343"/>
        <end position="366"/>
    </location>
</feature>
<feature type="transmembrane region" description="Helical" evidence="8">
    <location>
        <begin position="436"/>
        <end position="460"/>
    </location>
</feature>
<keyword evidence="4 11" id="KW-0378">Hydrolase</keyword>
<dbReference type="InterPro" id="IPR002018">
    <property type="entry name" value="CarbesteraseB"/>
</dbReference>
<dbReference type="InterPro" id="IPR004869">
    <property type="entry name" value="MMPL_dom"/>
</dbReference>
<evidence type="ECO:0000259" key="10">
    <source>
        <dbReference type="Pfam" id="PF03176"/>
    </source>
</evidence>
<feature type="domain" description="Membrane transport protein MMPL" evidence="10">
    <location>
        <begin position="205"/>
        <end position="435"/>
    </location>
</feature>
<dbReference type="InterPro" id="IPR019826">
    <property type="entry name" value="Carboxylesterase_B_AS"/>
</dbReference>
<sequence length="1399" mass="151890">MKTDHDLEQQPVIRRLQDFDTASGNLGERALFNYRPLVILLCLLATLVLGSQATRIKLNASFEKMIPSAHPYVLNYLANKSDLNGLGNSVRIAVAATSGTIYDRAYLDTLQRLNDEVFLLPGVDRPFMKSLWTPSTRWAAVTEDGLDGGTVIPDGYNGSAASLDQLRANVARSGEIGQLVAANARSSIVFVPLMDKIPQTGQPLDYRALSDSLEKIRAKYEKEGVQIHITGFAKIVGDLIEGLQQVLLFFVLAIGICGAVLYWYTRCWRSTTLVVVCSLVAVLWQCGLLATFHYELDPYSILVPFLVFAIGMSHGAQKMNGIMQDVGRGTHRVVAARYTFRRLFAAGLTALLCDAVGFLVLISIQIKVIQDLAVIASIGVAVLIFTNLVLLPVLLSYTGVSARAAQRSLQADSDAGDQARQPWLWNFLDRFTQRRWATITVIASVVLGGLGFAVSLHLKVGDLDPGAPELRADSRYNRDNGYLVANYAASSDIFVVMIKTAPDQCTQYATLAKVDQLAWQLEQLPGVDSTNSMAALSKLAGTGYNEGNFKWYDLVPNAAALGAVQTRAPRELFNQDCSLLSLYVYLKDHKAETLSRVVNAVAAFAATHNTPDVQFQLAAGSAGIEAATNIVVKQAMRDMLFWVYGAVILLCYVTFRSWRAVLVAVLPLVLTSILCEVLMVVLGMGVKVATLPVIALGVGIGVDYALYVLSVMLARMRAGDNLSAAYLHALRFTGRVVILTGVTLAVAVATWLFSSIKFQADMGILLAFMFLWNMVGALVLVPALAYFLMPQTAVPGATPPAGKAGREKPEPAPASLRRTEQGEVVGRADLHHTHAWLGMPYAQPPVGPLRWKAPRPALRWTGVREATACGAAAMQLGGISLELPPDQWGKPAGSEDCLTLNIFAPQHAAESAAPLPVMFWIHGGANSSGTAATYTSLRNLAGRDDVIVVSANYRLGIFGWFSLEELARDDDTPADRSGNFGTLDLVAALHWVQRNIAAFGGDAGNVTIFGESAGGLNVYALLASQLAAGLFHKAIAQSPLVTSHTLAQARNYVDDAQPGHTLSSRELLCAWLQGAGRATDRAAARALIASMPAADIEAFVRGLPPQALLAPVRPGALNFYDAPTVLQDGHVLPRGPLAAAFADRSTYHAVPFIVGTNRDEYKLFMANNPDYVRMVFGKLPVMRNRARYQRHAAYMSALWQTAGALEPASAMLGSGHQDVWVYRFDWDEQPAVPLIQPQVLLGAAHVLEMGFVFRDLDGEFDPFSSYTPVNLPGRRQVSDAMAGYWTHFARHGEPGVADNRPEWTRWQQDAAQPRLMVFDTSAGGGTRMVVHDASKAALKAALADDTSMRSNPRERCELYGRMFLWSIFGGREAPQALAAFASRHGYTGPTDKLRPIHWP</sequence>
<dbReference type="PROSITE" id="PS00122">
    <property type="entry name" value="CARBOXYLESTERASE_B_1"/>
    <property type="match status" value="1"/>
</dbReference>
<feature type="transmembrane region" description="Helical" evidence="8">
    <location>
        <begin position="480"/>
        <end position="498"/>
    </location>
</feature>
<dbReference type="PANTHER" id="PTHR11559">
    <property type="entry name" value="CARBOXYLESTERASE"/>
    <property type="match status" value="1"/>
</dbReference>
<dbReference type="EMBL" id="LROM01000154">
    <property type="protein sequence ID" value="OEZ91125.1"/>
    <property type="molecule type" value="Genomic_DNA"/>
</dbReference>
<evidence type="ECO:0000256" key="6">
    <source>
        <dbReference type="ARBA" id="ARBA00023136"/>
    </source>
</evidence>
<accession>A0A1E7W5N7</accession>
<dbReference type="PATRIC" id="fig|762836.4.peg.5401"/>
<evidence type="ECO:0000256" key="5">
    <source>
        <dbReference type="ARBA" id="ARBA00022989"/>
    </source>
</evidence>
<dbReference type="InterPro" id="IPR019819">
    <property type="entry name" value="Carboxylesterase_B_CS"/>
</dbReference>
<dbReference type="Pfam" id="PF03176">
    <property type="entry name" value="MMPL"/>
    <property type="match status" value="2"/>
</dbReference>
<evidence type="ECO:0000313" key="11">
    <source>
        <dbReference type="EMBL" id="OEZ91125.1"/>
    </source>
</evidence>
<dbReference type="InterPro" id="IPR050309">
    <property type="entry name" value="Type-B_Carboxylest/Lipase"/>
</dbReference>
<dbReference type="RefSeq" id="WP_084640906.1">
    <property type="nucleotide sequence ID" value="NZ_LROM01000154.1"/>
</dbReference>
<feature type="domain" description="Membrane transport protein MMPL" evidence="10">
    <location>
        <begin position="489"/>
        <end position="788"/>
    </location>
</feature>
<dbReference type="EC" id="3.1.1.-" evidence="11"/>
<protein>
    <submittedName>
        <fullName evidence="11">Para-nitrobenzyl esterase</fullName>
        <ecNumber evidence="11">3.1.1.-</ecNumber>
    </submittedName>
</protein>
<feature type="transmembrane region" description="Helical" evidence="8">
    <location>
        <begin position="246"/>
        <end position="264"/>
    </location>
</feature>
<comment type="subcellular location">
    <subcellularLocation>
        <location evidence="1">Membrane</location>
        <topology evidence="1">Multi-pass membrane protein</topology>
    </subcellularLocation>
</comment>
<name>A0A1E7W5N7_9BURK</name>
<evidence type="ECO:0000256" key="2">
    <source>
        <dbReference type="ARBA" id="ARBA00005964"/>
    </source>
</evidence>
<dbReference type="GO" id="GO:0016020">
    <property type="term" value="C:membrane"/>
    <property type="evidence" value="ECO:0007669"/>
    <property type="project" value="UniProtKB-SubCell"/>
</dbReference>
<keyword evidence="5 8" id="KW-1133">Transmembrane helix</keyword>
<dbReference type="OrthoDB" id="9176717at2"/>
<dbReference type="PROSITE" id="PS00941">
    <property type="entry name" value="CARBOXYLESTERASE_B_2"/>
    <property type="match status" value="1"/>
</dbReference>
<dbReference type="Proteomes" id="UP000175989">
    <property type="component" value="Unassembled WGS sequence"/>
</dbReference>
<evidence type="ECO:0000256" key="8">
    <source>
        <dbReference type="SAM" id="Phobius"/>
    </source>
</evidence>
<evidence type="ECO:0000259" key="9">
    <source>
        <dbReference type="Pfam" id="PF00135"/>
    </source>
</evidence>
<evidence type="ECO:0000256" key="4">
    <source>
        <dbReference type="ARBA" id="ARBA00022801"/>
    </source>
</evidence>
<feature type="region of interest" description="Disordered" evidence="7">
    <location>
        <begin position="797"/>
        <end position="821"/>
    </location>
</feature>
<evidence type="ECO:0000256" key="1">
    <source>
        <dbReference type="ARBA" id="ARBA00004141"/>
    </source>
</evidence>
<feature type="transmembrane region" description="Helical" evidence="8">
    <location>
        <begin position="298"/>
        <end position="316"/>
    </location>
</feature>
<feature type="transmembrane region" description="Helical" evidence="8">
    <location>
        <begin position="689"/>
        <end position="712"/>
    </location>
</feature>
<reference evidence="12" key="1">
    <citation type="journal article" date="2016" name="Front. Microbiol.">
        <title>Molecular Keys to the Janthinobacterium and Duganella spp. Interaction with the Plant Pathogen Fusarium graminearum.</title>
        <authorList>
            <person name="Haack F.S."/>
            <person name="Poehlein A."/>
            <person name="Kroger C."/>
            <person name="Voigt C.A."/>
            <person name="Piepenbring M."/>
            <person name="Bode H.B."/>
            <person name="Daniel R."/>
            <person name="Schafer W."/>
            <person name="Streit W.R."/>
        </authorList>
    </citation>
    <scope>NUCLEOTIDE SEQUENCE [LARGE SCALE GENOMIC DNA]</scope>
    <source>
        <strain evidence="12">T54</strain>
    </source>
</reference>
<gene>
    <name evidence="11" type="primary">pnbA</name>
    <name evidence="11" type="ORF">DUPY_52550</name>
</gene>
<evidence type="ECO:0000313" key="12">
    <source>
        <dbReference type="Proteomes" id="UP000175989"/>
    </source>
</evidence>
<feature type="domain" description="Carboxylesterase type B" evidence="9">
    <location>
        <begin position="817"/>
        <end position="1171"/>
    </location>
</feature>
<feature type="transmembrane region" description="Helical" evidence="8">
    <location>
        <begin position="765"/>
        <end position="789"/>
    </location>
</feature>
<dbReference type="Gene3D" id="1.20.1640.10">
    <property type="entry name" value="Multidrug efflux transporter AcrB transmembrane domain"/>
    <property type="match status" value="2"/>
</dbReference>
<comment type="caution">
    <text evidence="11">The sequence shown here is derived from an EMBL/GenBank/DDBJ whole genome shotgun (WGS) entry which is preliminary data.</text>
</comment>
<feature type="transmembrane region" description="Helical" evidence="8">
    <location>
        <begin position="639"/>
        <end position="655"/>
    </location>
</feature>
<feature type="transmembrane region" description="Helical" evidence="8">
    <location>
        <begin position="661"/>
        <end position="682"/>
    </location>
</feature>
<feature type="transmembrane region" description="Helical" evidence="8">
    <location>
        <begin position="271"/>
        <end position="292"/>
    </location>
</feature>
<feature type="transmembrane region" description="Helical" evidence="8">
    <location>
        <begin position="372"/>
        <end position="397"/>
    </location>
</feature>
<feature type="transmembrane region" description="Helical" evidence="8">
    <location>
        <begin position="732"/>
        <end position="753"/>
    </location>
</feature>
<dbReference type="Gene3D" id="3.40.50.1820">
    <property type="entry name" value="alpha/beta hydrolase"/>
    <property type="match status" value="1"/>
</dbReference>
<dbReference type="InterPro" id="IPR029058">
    <property type="entry name" value="AB_hydrolase_fold"/>
</dbReference>
<comment type="similarity">
    <text evidence="2">Belongs to the type-B carboxylesterase/lipase family.</text>
</comment>
<keyword evidence="12" id="KW-1185">Reference proteome</keyword>
<dbReference type="SUPFAM" id="SSF53474">
    <property type="entry name" value="alpha/beta-Hydrolases"/>
    <property type="match status" value="1"/>
</dbReference>
<evidence type="ECO:0000256" key="3">
    <source>
        <dbReference type="ARBA" id="ARBA00022692"/>
    </source>
</evidence>
<keyword evidence="6 8" id="KW-0472">Membrane</keyword>
<proteinExistence type="inferred from homology"/>
<dbReference type="SUPFAM" id="SSF82866">
    <property type="entry name" value="Multidrug efflux transporter AcrB transmembrane domain"/>
    <property type="match status" value="2"/>
</dbReference>
<keyword evidence="3 8" id="KW-0812">Transmembrane</keyword>